<dbReference type="Pfam" id="PF01399">
    <property type="entry name" value="PCI"/>
    <property type="match status" value="1"/>
</dbReference>
<evidence type="ECO:0000313" key="10">
    <source>
        <dbReference type="Proteomes" id="UP000323011"/>
    </source>
</evidence>
<dbReference type="EMBL" id="VLTM01000001">
    <property type="protein sequence ID" value="KAA0169082.1"/>
    <property type="molecule type" value="Genomic_DNA"/>
</dbReference>
<organism evidence="5 10">
    <name type="scientific">Cafeteria roenbergensis</name>
    <name type="common">Marine flagellate</name>
    <dbReference type="NCBI Taxonomy" id="33653"/>
    <lineage>
        <taxon>Eukaryota</taxon>
        <taxon>Sar</taxon>
        <taxon>Stramenopiles</taxon>
        <taxon>Bigyra</taxon>
        <taxon>Opalozoa</taxon>
        <taxon>Bicosoecida</taxon>
        <taxon>Cafeteriaceae</taxon>
        <taxon>Cafeteria</taxon>
    </lineage>
</organism>
<dbReference type="AlphaFoldDB" id="A0A5A8CYH9"/>
<evidence type="ECO:0000313" key="8">
    <source>
        <dbReference type="EMBL" id="KAA0169082.1"/>
    </source>
</evidence>
<dbReference type="GO" id="GO:0000502">
    <property type="term" value="C:proteasome complex"/>
    <property type="evidence" value="ECO:0007669"/>
    <property type="project" value="UniProtKB-KW"/>
</dbReference>
<dbReference type="SUPFAM" id="SSF46785">
    <property type="entry name" value="Winged helix' DNA-binding domain"/>
    <property type="match status" value="1"/>
</dbReference>
<dbReference type="SMART" id="SM00753">
    <property type="entry name" value="PAM"/>
    <property type="match status" value="1"/>
</dbReference>
<dbReference type="SUPFAM" id="SSF48452">
    <property type="entry name" value="TPR-like"/>
    <property type="match status" value="1"/>
</dbReference>
<dbReference type="PROSITE" id="PS50250">
    <property type="entry name" value="PCI"/>
    <property type="match status" value="1"/>
</dbReference>
<dbReference type="OrthoDB" id="1418352at2759"/>
<evidence type="ECO:0000313" key="12">
    <source>
        <dbReference type="Proteomes" id="UP000325113"/>
    </source>
</evidence>
<dbReference type="Gene3D" id="1.25.40.570">
    <property type="match status" value="1"/>
</dbReference>
<evidence type="ECO:0000256" key="1">
    <source>
        <dbReference type="ARBA" id="ARBA00007454"/>
    </source>
</evidence>
<dbReference type="InterPro" id="IPR040773">
    <property type="entry name" value="Rpn6_N"/>
</dbReference>
<dbReference type="CDD" id="cd00371">
    <property type="entry name" value="HMA"/>
    <property type="match status" value="1"/>
</dbReference>
<dbReference type="EMBL" id="VLTO01000108">
    <property type="protein sequence ID" value="KAA0163748.1"/>
    <property type="molecule type" value="Genomic_DNA"/>
</dbReference>
<dbReference type="GO" id="GO:0046872">
    <property type="term" value="F:metal ion binding"/>
    <property type="evidence" value="ECO:0007669"/>
    <property type="project" value="InterPro"/>
</dbReference>
<evidence type="ECO:0000256" key="3">
    <source>
        <dbReference type="SAM" id="MobiDB-lite"/>
    </source>
</evidence>
<evidence type="ECO:0000256" key="2">
    <source>
        <dbReference type="ARBA" id="ARBA00022942"/>
    </source>
</evidence>
<dbReference type="EMBL" id="VLTL01000028">
    <property type="protein sequence ID" value="KAA0168318.1"/>
    <property type="molecule type" value="Genomic_DNA"/>
</dbReference>
<dbReference type="InterPro" id="IPR000717">
    <property type="entry name" value="PCI_dom"/>
</dbReference>
<dbReference type="Proteomes" id="UP000325113">
    <property type="component" value="Unassembled WGS sequence"/>
</dbReference>
<dbReference type="Pfam" id="PF18503">
    <property type="entry name" value="RPN6_C_helix"/>
    <property type="match status" value="1"/>
</dbReference>
<dbReference type="InterPro" id="IPR040780">
    <property type="entry name" value="Rpn6_C_helix"/>
</dbReference>
<evidence type="ECO:0000313" key="9">
    <source>
        <dbReference type="Proteomes" id="UP000322899"/>
    </source>
</evidence>
<feature type="domain" description="PCI" evidence="4">
    <location>
        <begin position="239"/>
        <end position="408"/>
    </location>
</feature>
<feature type="region of interest" description="Disordered" evidence="3">
    <location>
        <begin position="1"/>
        <end position="20"/>
    </location>
</feature>
<feature type="compositionally biased region" description="Low complexity" evidence="3">
    <location>
        <begin position="1"/>
        <end position="12"/>
    </location>
</feature>
<dbReference type="Proteomes" id="UP000324907">
    <property type="component" value="Unassembled WGS sequence"/>
</dbReference>
<keyword evidence="10" id="KW-1185">Reference proteome</keyword>
<dbReference type="OMA" id="ESKIYHA"/>
<gene>
    <name evidence="6" type="ORF">FNF27_07883</name>
    <name evidence="7" type="ORF">FNF28_02478</name>
    <name evidence="5" type="ORF">FNF29_00592</name>
    <name evidence="8" type="ORF">FNF31_00242</name>
</gene>
<proteinExistence type="inferred from homology"/>
<evidence type="ECO:0000313" key="7">
    <source>
        <dbReference type="EMBL" id="KAA0168318.1"/>
    </source>
</evidence>
<dbReference type="InterPro" id="IPR036390">
    <property type="entry name" value="WH_DNA-bd_sf"/>
</dbReference>
<keyword evidence="2" id="KW-0647">Proteasome</keyword>
<dbReference type="PANTHER" id="PTHR10678">
    <property type="entry name" value="26S PROTEASOME NON-ATPASE REGULATORY SUBUNIT 11/COP9 SIGNALOSOME COMPLEX SUBUNIT 2"/>
    <property type="match status" value="1"/>
</dbReference>
<dbReference type="InterPro" id="IPR006121">
    <property type="entry name" value="HMA_dom"/>
</dbReference>
<dbReference type="Proteomes" id="UP000323011">
    <property type="component" value="Unassembled WGS sequence"/>
</dbReference>
<protein>
    <recommendedName>
        <fullName evidence="4">PCI domain-containing protein</fullName>
    </recommendedName>
</protein>
<dbReference type="InterPro" id="IPR050871">
    <property type="entry name" value="26S_Proteasome/COP9_Components"/>
</dbReference>
<sequence>MAAAAASAATGAPKREGKAVPEAVQRVMDAAALATDDAPAAIAALQSILGGGDKSPDGVRAKELAMQELSLIQANEGNAPAIAALLRENREFFAGIPKAKTAKLVRMLIDRVGQIAGAEELQAELLDESIAWTKAERRNFLRIRLQTRLAALMLGRGSFHDALALAQALLREIKKLDDKPLLVEIHVLESRIHHELHNIPKARAALTSARAAANAIYVSPETQADIDIQAGTLASEDEDYKTAFSYFYEAFEGHGSLKQRAMATRCLKYMILVQIMTGSVEEARGLISGKQGVEYAGVSVDAMRAVVEAYADRSLAAFQAALADFKEEIVDDAFISRHLQRLYQRMLEANLARLVEPFSCVELSHVASLIGLPEPVVEAKLSQMILDGRLLGTLDQGRGQLVLYEDADVDEAYDGALGVLDKLGSVMDGLFAKARHVR</sequence>
<name>A0A5A8CYH9_CAFRO</name>
<evidence type="ECO:0000313" key="6">
    <source>
        <dbReference type="EMBL" id="KAA0163748.1"/>
    </source>
</evidence>
<reference evidence="9 10" key="1">
    <citation type="submission" date="2019-07" db="EMBL/GenBank/DDBJ databases">
        <title>Genomes of Cafeteria roenbergensis.</title>
        <authorList>
            <person name="Fischer M.G."/>
            <person name="Hackl T."/>
            <person name="Roman M."/>
        </authorList>
    </citation>
    <scope>NUCLEOTIDE SEQUENCE [LARGE SCALE GENOMIC DNA]</scope>
    <source>
        <strain evidence="5 10">BVI</strain>
        <strain evidence="8 12">Cflag</strain>
        <strain evidence="6 9">E4-10P</strain>
        <strain evidence="7 11">RCC970-E3</strain>
    </source>
</reference>
<dbReference type="EMBL" id="VLTN01000002">
    <property type="protein sequence ID" value="KAA0157240.1"/>
    <property type="molecule type" value="Genomic_DNA"/>
</dbReference>
<dbReference type="InterPro" id="IPR011990">
    <property type="entry name" value="TPR-like_helical_dom_sf"/>
</dbReference>
<evidence type="ECO:0000259" key="4">
    <source>
        <dbReference type="PROSITE" id="PS50250"/>
    </source>
</evidence>
<evidence type="ECO:0000313" key="5">
    <source>
        <dbReference type="EMBL" id="KAA0157240.1"/>
    </source>
</evidence>
<comment type="similarity">
    <text evidence="1">Belongs to the proteasome subunit S9 family.</text>
</comment>
<comment type="caution">
    <text evidence="5">The sequence shown here is derived from an EMBL/GenBank/DDBJ whole genome shotgun (WGS) entry which is preliminary data.</text>
</comment>
<evidence type="ECO:0000313" key="11">
    <source>
        <dbReference type="Proteomes" id="UP000324907"/>
    </source>
</evidence>
<accession>A0A5A8CYH9</accession>
<dbReference type="Pfam" id="PF18055">
    <property type="entry name" value="RPN6_N"/>
    <property type="match status" value="1"/>
</dbReference>
<dbReference type="Proteomes" id="UP000322899">
    <property type="component" value="Unassembled WGS sequence"/>
</dbReference>
<dbReference type="SMART" id="SM00088">
    <property type="entry name" value="PINT"/>
    <property type="match status" value="1"/>
</dbReference>